<comment type="function">
    <text evidence="2">NDH-1 shuttles electrons from NADH, via FMN and iron-sulfur (Fe-S) centers, to quinones in the respiratory chain. Couples the redox reaction to proton translocation (for every two electrons transferred, four hydrogen ions are translocated across the cytoplasmic membrane), and thus conserves the redox energy in a proton gradient.</text>
</comment>
<dbReference type="Proteomes" id="UP000199584">
    <property type="component" value="Unassembled WGS sequence"/>
</dbReference>
<dbReference type="OrthoDB" id="9814997at2"/>
<feature type="transmembrane region" description="Helical" evidence="2">
    <location>
        <begin position="35"/>
        <end position="52"/>
    </location>
</feature>
<keyword evidence="2" id="KW-0472">Membrane</keyword>
<comment type="catalytic activity">
    <reaction evidence="2">
        <text>a quinone + NADH + 5 H(+)(in) = a quinol + NAD(+) + 4 H(+)(out)</text>
        <dbReference type="Rhea" id="RHEA:57888"/>
        <dbReference type="ChEBI" id="CHEBI:15378"/>
        <dbReference type="ChEBI" id="CHEBI:24646"/>
        <dbReference type="ChEBI" id="CHEBI:57540"/>
        <dbReference type="ChEBI" id="CHEBI:57945"/>
        <dbReference type="ChEBI" id="CHEBI:132124"/>
    </reaction>
</comment>
<dbReference type="STRING" id="39060.SAMN05660706_10636"/>
<evidence type="ECO:0000256" key="2">
    <source>
        <dbReference type="RuleBase" id="RU004429"/>
    </source>
</evidence>
<keyword evidence="4" id="KW-1185">Reference proteome</keyword>
<protein>
    <recommendedName>
        <fullName evidence="2">NADH-quinone oxidoreductase subunit J</fullName>
        <ecNumber evidence="2">7.1.1.-</ecNumber>
    </recommendedName>
</protein>
<keyword evidence="2" id="KW-1133">Transmembrane helix</keyword>
<accession>A0A1I6D667</accession>
<dbReference type="Gene3D" id="1.20.120.1200">
    <property type="entry name" value="NADH-ubiquinone/plastoquinone oxidoreductase chain 6, subunit NuoJ"/>
    <property type="match status" value="1"/>
</dbReference>
<keyword evidence="2" id="KW-0520">NAD</keyword>
<dbReference type="EC" id="7.1.1.-" evidence="2"/>
<evidence type="ECO:0000313" key="3">
    <source>
        <dbReference type="EMBL" id="SFR00974.1"/>
    </source>
</evidence>
<dbReference type="GO" id="GO:0048038">
    <property type="term" value="F:quinone binding"/>
    <property type="evidence" value="ECO:0007669"/>
    <property type="project" value="UniProtKB-UniRule"/>
</dbReference>
<dbReference type="RefSeq" id="WP_092482350.1">
    <property type="nucleotide sequence ID" value="NZ_FOYM01000006.1"/>
</dbReference>
<feature type="transmembrane region" description="Helical" evidence="2">
    <location>
        <begin position="58"/>
        <end position="83"/>
    </location>
</feature>
<reference evidence="4" key="1">
    <citation type="submission" date="2016-10" db="EMBL/GenBank/DDBJ databases">
        <authorList>
            <person name="Varghese N."/>
            <person name="Submissions S."/>
        </authorList>
    </citation>
    <scope>NUCLEOTIDE SEQUENCE [LARGE SCALE GENOMIC DNA]</scope>
    <source>
        <strain evidence="4">DSM 3669</strain>
    </source>
</reference>
<sequence>MESSIYSVVAFYGLALTILGAATLVVFVRNIVHSVLFLAVTFVAMAGLFLLLDADFIAAVQVLVYAGAVCIMVVFGIMLIQRADMKATNLFNKQLLAGGGLVALVVALCAVLAGRTAWTELVTAQEVPANTVQFIGTLLLSKYVIPFEVAALLLLVALVGAIVIARDEEVKANARD</sequence>
<evidence type="ECO:0000256" key="1">
    <source>
        <dbReference type="ARBA" id="ARBA00005698"/>
    </source>
</evidence>
<dbReference type="InterPro" id="IPR042106">
    <property type="entry name" value="Nuo/plastoQ_OxRdtase_6_NuoJ"/>
</dbReference>
<gene>
    <name evidence="3" type="ORF">SAMN05660706_10636</name>
</gene>
<dbReference type="GO" id="GO:0005886">
    <property type="term" value="C:plasma membrane"/>
    <property type="evidence" value="ECO:0007669"/>
    <property type="project" value="UniProtKB-SubCell"/>
</dbReference>
<dbReference type="Pfam" id="PF00499">
    <property type="entry name" value="Oxidored_q3"/>
    <property type="match status" value="1"/>
</dbReference>
<name>A0A1I6D667_9FIRM</name>
<dbReference type="PANTHER" id="PTHR33269:SF17">
    <property type="entry name" value="NADH-UBIQUINONE OXIDOREDUCTASE CHAIN 6"/>
    <property type="match status" value="1"/>
</dbReference>
<dbReference type="InterPro" id="IPR001457">
    <property type="entry name" value="NADH_UbQ/plastoQ_OxRdtase_su6"/>
</dbReference>
<comment type="similarity">
    <text evidence="1 2">Belongs to the complex I subunit 6 family.</text>
</comment>
<proteinExistence type="inferred from homology"/>
<feature type="transmembrane region" description="Helical" evidence="2">
    <location>
        <begin position="95"/>
        <end position="113"/>
    </location>
</feature>
<keyword evidence="2" id="KW-0874">Quinone</keyword>
<keyword evidence="2" id="KW-1003">Cell membrane</keyword>
<evidence type="ECO:0000313" key="4">
    <source>
        <dbReference type="Proteomes" id="UP000199584"/>
    </source>
</evidence>
<dbReference type="AlphaFoldDB" id="A0A1I6D667"/>
<feature type="transmembrane region" description="Helical" evidence="2">
    <location>
        <begin position="143"/>
        <end position="165"/>
    </location>
</feature>
<keyword evidence="2" id="KW-0812">Transmembrane</keyword>
<comment type="subcellular location">
    <subcellularLocation>
        <location evidence="2">Cell membrane</location>
        <topology evidence="2">Multi-pass membrane protein</topology>
    </subcellularLocation>
</comment>
<feature type="transmembrane region" description="Helical" evidence="2">
    <location>
        <begin position="6"/>
        <end position="28"/>
    </location>
</feature>
<dbReference type="GO" id="GO:0008137">
    <property type="term" value="F:NADH dehydrogenase (ubiquinone) activity"/>
    <property type="evidence" value="ECO:0007669"/>
    <property type="project" value="UniProtKB-UniRule"/>
</dbReference>
<organism evidence="3 4">
    <name type="scientific">Desulfoscipio geothermicus DSM 3669</name>
    <dbReference type="NCBI Taxonomy" id="1121426"/>
    <lineage>
        <taxon>Bacteria</taxon>
        <taxon>Bacillati</taxon>
        <taxon>Bacillota</taxon>
        <taxon>Clostridia</taxon>
        <taxon>Eubacteriales</taxon>
        <taxon>Desulfallaceae</taxon>
        <taxon>Desulfoscipio</taxon>
    </lineage>
</organism>
<dbReference type="PANTHER" id="PTHR33269">
    <property type="entry name" value="NADH-UBIQUINONE OXIDOREDUCTASE CHAIN 6"/>
    <property type="match status" value="1"/>
</dbReference>
<dbReference type="EMBL" id="FOYM01000006">
    <property type="protein sequence ID" value="SFR00974.1"/>
    <property type="molecule type" value="Genomic_DNA"/>
</dbReference>